<gene>
    <name evidence="7" type="ORF">DFR49_1801</name>
</gene>
<dbReference type="InterPro" id="IPR011701">
    <property type="entry name" value="MFS"/>
</dbReference>
<accession>A0A397P3Z4</accession>
<dbReference type="AlphaFoldDB" id="A0A397P3Z4"/>
<feature type="transmembrane region" description="Helical" evidence="5">
    <location>
        <begin position="21"/>
        <end position="37"/>
    </location>
</feature>
<evidence type="ECO:0000256" key="5">
    <source>
        <dbReference type="SAM" id="Phobius"/>
    </source>
</evidence>
<name>A0A397P3Z4_9SPHN</name>
<feature type="transmembrane region" description="Helical" evidence="5">
    <location>
        <begin position="367"/>
        <end position="389"/>
    </location>
</feature>
<dbReference type="PANTHER" id="PTHR11662">
    <property type="entry name" value="SOLUTE CARRIER FAMILY 17"/>
    <property type="match status" value="1"/>
</dbReference>
<organism evidence="7 8">
    <name type="scientific">Hephaestia caeni</name>
    <dbReference type="NCBI Taxonomy" id="645617"/>
    <lineage>
        <taxon>Bacteria</taxon>
        <taxon>Pseudomonadati</taxon>
        <taxon>Pseudomonadota</taxon>
        <taxon>Alphaproteobacteria</taxon>
        <taxon>Sphingomonadales</taxon>
        <taxon>Sphingomonadaceae</taxon>
        <taxon>Hephaestia</taxon>
    </lineage>
</organism>
<dbReference type="GO" id="GO:0016020">
    <property type="term" value="C:membrane"/>
    <property type="evidence" value="ECO:0007669"/>
    <property type="project" value="UniProtKB-SubCell"/>
</dbReference>
<dbReference type="RefSeq" id="WP_119035419.1">
    <property type="nucleotide sequence ID" value="NZ_QXDC01000003.1"/>
</dbReference>
<dbReference type="Gene3D" id="1.20.1250.20">
    <property type="entry name" value="MFS general substrate transporter like domains"/>
    <property type="match status" value="2"/>
</dbReference>
<dbReference type="GO" id="GO:0015134">
    <property type="term" value="F:hexuronate transmembrane transporter activity"/>
    <property type="evidence" value="ECO:0007669"/>
    <property type="project" value="TreeGrafter"/>
</dbReference>
<feature type="transmembrane region" description="Helical" evidence="5">
    <location>
        <begin position="176"/>
        <end position="196"/>
    </location>
</feature>
<evidence type="ECO:0000313" key="7">
    <source>
        <dbReference type="EMBL" id="RIA43578.1"/>
    </source>
</evidence>
<comment type="subcellular location">
    <subcellularLocation>
        <location evidence="1">Membrane</location>
        <topology evidence="1">Multi-pass membrane protein</topology>
    </subcellularLocation>
</comment>
<dbReference type="CDD" id="cd17319">
    <property type="entry name" value="MFS_ExuT_GudP_like"/>
    <property type="match status" value="1"/>
</dbReference>
<dbReference type="OrthoDB" id="9794076at2"/>
<evidence type="ECO:0000313" key="8">
    <source>
        <dbReference type="Proteomes" id="UP000266568"/>
    </source>
</evidence>
<keyword evidence="3 5" id="KW-1133">Transmembrane helix</keyword>
<dbReference type="EMBL" id="QXDC01000003">
    <property type="protein sequence ID" value="RIA43578.1"/>
    <property type="molecule type" value="Genomic_DNA"/>
</dbReference>
<proteinExistence type="predicted"/>
<keyword evidence="8" id="KW-1185">Reference proteome</keyword>
<feature type="transmembrane region" description="Helical" evidence="5">
    <location>
        <begin position="395"/>
        <end position="417"/>
    </location>
</feature>
<evidence type="ECO:0000256" key="4">
    <source>
        <dbReference type="ARBA" id="ARBA00023136"/>
    </source>
</evidence>
<dbReference type="PANTHER" id="PTHR11662:SF285">
    <property type="entry name" value="HEXURONATE TRANSPORTER"/>
    <property type="match status" value="1"/>
</dbReference>
<keyword evidence="2 5" id="KW-0812">Transmembrane</keyword>
<comment type="caution">
    <text evidence="7">The sequence shown here is derived from an EMBL/GenBank/DDBJ whole genome shotgun (WGS) entry which is preliminary data.</text>
</comment>
<feature type="transmembrane region" description="Helical" evidence="5">
    <location>
        <begin position="330"/>
        <end position="355"/>
    </location>
</feature>
<feature type="transmembrane region" description="Helical" evidence="5">
    <location>
        <begin position="235"/>
        <end position="255"/>
    </location>
</feature>
<evidence type="ECO:0000259" key="6">
    <source>
        <dbReference type="PROSITE" id="PS50850"/>
    </source>
</evidence>
<dbReference type="SUPFAM" id="SSF103473">
    <property type="entry name" value="MFS general substrate transporter"/>
    <property type="match status" value="1"/>
</dbReference>
<feature type="domain" description="Major facilitator superfamily (MFS) profile" evidence="6">
    <location>
        <begin position="24"/>
        <end position="421"/>
    </location>
</feature>
<dbReference type="InterPro" id="IPR020846">
    <property type="entry name" value="MFS_dom"/>
</dbReference>
<evidence type="ECO:0000256" key="1">
    <source>
        <dbReference type="ARBA" id="ARBA00004141"/>
    </source>
</evidence>
<feature type="transmembrane region" description="Helical" evidence="5">
    <location>
        <begin position="306"/>
        <end position="324"/>
    </location>
</feature>
<dbReference type="Proteomes" id="UP000266568">
    <property type="component" value="Unassembled WGS sequence"/>
</dbReference>
<feature type="transmembrane region" description="Helical" evidence="5">
    <location>
        <begin position="275"/>
        <end position="294"/>
    </location>
</feature>
<feature type="transmembrane region" description="Helical" evidence="5">
    <location>
        <begin position="59"/>
        <end position="77"/>
    </location>
</feature>
<sequence length="428" mass="46195">MTQAPPADTGAAPAKKMPRKAWFIIGLLMALLVLNYFDRQTLSILKPIMKDELAFDDEAYSLLTFAFMLPYIVMYVVSGRLIDRFGTRICMTLFAVGWSVANIASGLSHSFSHLAASRVLMGAAEPGAFPVVQRAILNWVPIERRALAISIATPAGNIGAILAPPLIAVLATAIDWRAAFVIPGAIGIVIAILWWFTDTRHTPPAQPIADAAPTLPEPVDEGDASIRGLMRDKRFWSIIAARMLSDPVWYFYLFWIPGYLQERAGLSLSELGVVGGLPFIAAVLACMVLGRIVDRFTERGHDSIRVQLWIFALTAALMPLGALITMTSSVAVAIIIITIVVVVCQGWFVGYYVLLAGLFPARVNASAVGILGAVGASTALVFNLFAGSILAHFDYVALFTGLAVLHPLSAVILIVVIGRSRRKRSAHA</sequence>
<protein>
    <submittedName>
        <fullName evidence="7">ACS family hexuronate transporter-like MFS transporter</fullName>
    </submittedName>
</protein>
<keyword evidence="4 5" id="KW-0472">Membrane</keyword>
<feature type="transmembrane region" description="Helical" evidence="5">
    <location>
        <begin position="147"/>
        <end position="170"/>
    </location>
</feature>
<evidence type="ECO:0000256" key="3">
    <source>
        <dbReference type="ARBA" id="ARBA00022989"/>
    </source>
</evidence>
<dbReference type="PROSITE" id="PS50850">
    <property type="entry name" value="MFS"/>
    <property type="match status" value="1"/>
</dbReference>
<dbReference type="Pfam" id="PF07690">
    <property type="entry name" value="MFS_1"/>
    <property type="match status" value="1"/>
</dbReference>
<dbReference type="InterPro" id="IPR036259">
    <property type="entry name" value="MFS_trans_sf"/>
</dbReference>
<reference evidence="7 8" key="1">
    <citation type="submission" date="2018-08" db="EMBL/GenBank/DDBJ databases">
        <title>Genomic Encyclopedia of Type Strains, Phase IV (KMG-IV): sequencing the most valuable type-strain genomes for metagenomic binning, comparative biology and taxonomic classification.</title>
        <authorList>
            <person name="Goeker M."/>
        </authorList>
    </citation>
    <scope>NUCLEOTIDE SEQUENCE [LARGE SCALE GENOMIC DNA]</scope>
    <source>
        <strain evidence="7 8">DSM 25527</strain>
    </source>
</reference>
<dbReference type="InterPro" id="IPR050382">
    <property type="entry name" value="MFS_Na/Anion_cotransporter"/>
</dbReference>
<evidence type="ECO:0000256" key="2">
    <source>
        <dbReference type="ARBA" id="ARBA00022692"/>
    </source>
</evidence>